<evidence type="ECO:0000256" key="2">
    <source>
        <dbReference type="ARBA" id="ARBA00023157"/>
    </source>
</evidence>
<dbReference type="InterPro" id="IPR018114">
    <property type="entry name" value="TRYPSIN_HIS"/>
</dbReference>
<evidence type="ECO:0008006" key="10">
    <source>
        <dbReference type="Google" id="ProtNLM"/>
    </source>
</evidence>
<gene>
    <name evidence="8" type="ORF">NQ315_008536</name>
</gene>
<dbReference type="InterPro" id="IPR043504">
    <property type="entry name" value="Peptidase_S1_PA_chymotrypsin"/>
</dbReference>
<evidence type="ECO:0000313" key="8">
    <source>
        <dbReference type="EMBL" id="KAJ8921903.1"/>
    </source>
</evidence>
<accession>A0AAV8W631</accession>
<protein>
    <recommendedName>
        <fullName evidence="10">Serine protease snake</fullName>
    </recommendedName>
</protein>
<keyword evidence="3" id="KW-0325">Glycoprotein</keyword>
<sequence>MYSIWIVLLSFLNLSQNLLDEGEPCFIEALGEEGICISILECPYAQNLLKKAIYPQICGFIGIESLVCCTKLETQTPLTKTVNNPLPITPKQQIGELSRNRCLAYYPSVFTILGVGGKQSLPKEYPHMAAIGYGNEDDILWLCGGSLISKKFVLTAAHCVFSRNGGPKFVRLGDLDISTDTDDAKPQNFTVVRSIPHPSFKSSERYHDIALLELNTEPVFTAYVSPACLNTEKELPSETMMTATGWGNVGFSGESSNFLIEVKLNYVPHDKCGDSGGPLQVPNHQRTFGIKVHTIMGITSFGKACGLSDAPGVYTRMSNYIPWIESIAWNNEAWPK</sequence>
<dbReference type="FunFam" id="2.40.10.10:FF:000028">
    <property type="entry name" value="Serine protease easter"/>
    <property type="match status" value="1"/>
</dbReference>
<name>A0AAV8W631_9CUCU</name>
<dbReference type="SMART" id="SM00680">
    <property type="entry name" value="CLIP"/>
    <property type="match status" value="1"/>
</dbReference>
<dbReference type="PANTHER" id="PTHR24258">
    <property type="entry name" value="SERINE PROTEASE-RELATED"/>
    <property type="match status" value="1"/>
</dbReference>
<feature type="domain" description="Clip" evidence="7">
    <location>
        <begin position="24"/>
        <end position="69"/>
    </location>
</feature>
<dbReference type="GO" id="GO:0004252">
    <property type="term" value="F:serine-type endopeptidase activity"/>
    <property type="evidence" value="ECO:0007669"/>
    <property type="project" value="InterPro"/>
</dbReference>
<dbReference type="InterPro" id="IPR001314">
    <property type="entry name" value="Peptidase_S1A"/>
</dbReference>
<dbReference type="Proteomes" id="UP001159042">
    <property type="component" value="Unassembled WGS sequence"/>
</dbReference>
<dbReference type="InterPro" id="IPR001254">
    <property type="entry name" value="Trypsin_dom"/>
</dbReference>
<keyword evidence="2" id="KW-1015">Disulfide bond</keyword>
<dbReference type="InterPro" id="IPR022700">
    <property type="entry name" value="CLIP"/>
</dbReference>
<dbReference type="SUPFAM" id="SSF50494">
    <property type="entry name" value="Trypsin-like serine proteases"/>
    <property type="match status" value="1"/>
</dbReference>
<dbReference type="PRINTS" id="PR00722">
    <property type="entry name" value="CHYMOTRYPSIN"/>
</dbReference>
<dbReference type="CDD" id="cd00190">
    <property type="entry name" value="Tryp_SPc"/>
    <property type="match status" value="1"/>
</dbReference>
<dbReference type="PANTHER" id="PTHR24258:SF136">
    <property type="entry name" value="GH06673P-RELATED"/>
    <property type="match status" value="1"/>
</dbReference>
<organism evidence="8 9">
    <name type="scientific">Exocentrus adspersus</name>
    <dbReference type="NCBI Taxonomy" id="1586481"/>
    <lineage>
        <taxon>Eukaryota</taxon>
        <taxon>Metazoa</taxon>
        <taxon>Ecdysozoa</taxon>
        <taxon>Arthropoda</taxon>
        <taxon>Hexapoda</taxon>
        <taxon>Insecta</taxon>
        <taxon>Pterygota</taxon>
        <taxon>Neoptera</taxon>
        <taxon>Endopterygota</taxon>
        <taxon>Coleoptera</taxon>
        <taxon>Polyphaga</taxon>
        <taxon>Cucujiformia</taxon>
        <taxon>Chrysomeloidea</taxon>
        <taxon>Cerambycidae</taxon>
        <taxon>Lamiinae</taxon>
        <taxon>Acanthocinini</taxon>
        <taxon>Exocentrus</taxon>
    </lineage>
</organism>
<feature type="domain" description="Peptidase S1" evidence="6">
    <location>
        <begin position="114"/>
        <end position="329"/>
    </location>
</feature>
<comment type="caution">
    <text evidence="8">The sequence shown here is derived from an EMBL/GenBank/DDBJ whole genome shotgun (WGS) entry which is preliminary data.</text>
</comment>
<evidence type="ECO:0000259" key="7">
    <source>
        <dbReference type="PROSITE" id="PS51888"/>
    </source>
</evidence>
<dbReference type="SMART" id="SM00020">
    <property type="entry name" value="Tryp_SPc"/>
    <property type="match status" value="1"/>
</dbReference>
<evidence type="ECO:0000313" key="9">
    <source>
        <dbReference type="Proteomes" id="UP001159042"/>
    </source>
</evidence>
<comment type="similarity">
    <text evidence="4">Belongs to the peptidase S1 family. CLIP subfamily.</text>
</comment>
<keyword evidence="1 5" id="KW-0732">Signal</keyword>
<dbReference type="GO" id="GO:0006508">
    <property type="term" value="P:proteolysis"/>
    <property type="evidence" value="ECO:0007669"/>
    <property type="project" value="InterPro"/>
</dbReference>
<dbReference type="PROSITE" id="PS51888">
    <property type="entry name" value="CLIP"/>
    <property type="match status" value="1"/>
</dbReference>
<dbReference type="InterPro" id="IPR009003">
    <property type="entry name" value="Peptidase_S1_PA"/>
</dbReference>
<evidence type="ECO:0000256" key="1">
    <source>
        <dbReference type="ARBA" id="ARBA00022729"/>
    </source>
</evidence>
<dbReference type="PROSITE" id="PS00134">
    <property type="entry name" value="TRYPSIN_HIS"/>
    <property type="match status" value="1"/>
</dbReference>
<dbReference type="EMBL" id="JANEYG010000008">
    <property type="protein sequence ID" value="KAJ8921903.1"/>
    <property type="molecule type" value="Genomic_DNA"/>
</dbReference>
<feature type="chain" id="PRO_5043832640" description="Serine protease snake" evidence="5">
    <location>
        <begin position="18"/>
        <end position="336"/>
    </location>
</feature>
<evidence type="ECO:0000256" key="3">
    <source>
        <dbReference type="ARBA" id="ARBA00023180"/>
    </source>
</evidence>
<evidence type="ECO:0000256" key="5">
    <source>
        <dbReference type="SAM" id="SignalP"/>
    </source>
</evidence>
<dbReference type="Gene3D" id="2.40.10.10">
    <property type="entry name" value="Trypsin-like serine proteases"/>
    <property type="match status" value="3"/>
</dbReference>
<evidence type="ECO:0000259" key="6">
    <source>
        <dbReference type="PROSITE" id="PS50240"/>
    </source>
</evidence>
<evidence type="ECO:0000256" key="4">
    <source>
        <dbReference type="ARBA" id="ARBA00024195"/>
    </source>
</evidence>
<dbReference type="PROSITE" id="PS50240">
    <property type="entry name" value="TRYPSIN_DOM"/>
    <property type="match status" value="1"/>
</dbReference>
<feature type="signal peptide" evidence="5">
    <location>
        <begin position="1"/>
        <end position="17"/>
    </location>
</feature>
<reference evidence="8 9" key="1">
    <citation type="journal article" date="2023" name="Insect Mol. Biol.">
        <title>Genome sequencing provides insights into the evolution of gene families encoding plant cell wall-degrading enzymes in longhorned beetles.</title>
        <authorList>
            <person name="Shin N.R."/>
            <person name="Okamura Y."/>
            <person name="Kirsch R."/>
            <person name="Pauchet Y."/>
        </authorList>
    </citation>
    <scope>NUCLEOTIDE SEQUENCE [LARGE SCALE GENOMIC DNA]</scope>
    <source>
        <strain evidence="8">EAD_L_NR</strain>
    </source>
</reference>
<keyword evidence="9" id="KW-1185">Reference proteome</keyword>
<dbReference type="AlphaFoldDB" id="A0AAV8W631"/>
<proteinExistence type="inferred from homology"/>
<dbReference type="Pfam" id="PF00089">
    <property type="entry name" value="Trypsin"/>
    <property type="match status" value="2"/>
</dbReference>